<feature type="compositionally biased region" description="Basic and acidic residues" evidence="12">
    <location>
        <begin position="336"/>
        <end position="362"/>
    </location>
</feature>
<keyword evidence="3" id="KW-0597">Phosphoprotein</keyword>
<evidence type="ECO:0000256" key="2">
    <source>
        <dbReference type="ARBA" id="ARBA00012513"/>
    </source>
</evidence>
<feature type="domain" description="Malectin" evidence="13">
    <location>
        <begin position="183"/>
        <end position="289"/>
    </location>
</feature>
<evidence type="ECO:0000256" key="6">
    <source>
        <dbReference type="ARBA" id="ARBA00022741"/>
    </source>
</evidence>
<dbReference type="SUPFAM" id="SSF52058">
    <property type="entry name" value="L domain-like"/>
    <property type="match status" value="1"/>
</dbReference>
<feature type="region of interest" description="Disordered" evidence="12">
    <location>
        <begin position="335"/>
        <end position="408"/>
    </location>
</feature>
<reference evidence="14" key="1">
    <citation type="journal article" date="2019" name="Sci. Rep.">
        <title>Draft genome of Tanacetum cinerariifolium, the natural source of mosquito coil.</title>
        <authorList>
            <person name="Yamashiro T."/>
            <person name="Shiraishi A."/>
            <person name="Satake H."/>
            <person name="Nakayama K."/>
        </authorList>
    </citation>
    <scope>NUCLEOTIDE SEQUENCE</scope>
</reference>
<comment type="caution">
    <text evidence="14">The sequence shown here is derived from an EMBL/GenBank/DDBJ whole genome shotgun (WGS) entry which is preliminary data.</text>
</comment>
<proteinExistence type="predicted"/>
<protein>
    <recommendedName>
        <fullName evidence="2">non-specific serine/threonine protein kinase</fullName>
        <ecNumber evidence="2">2.7.11.1</ecNumber>
    </recommendedName>
</protein>
<comment type="catalytic activity">
    <reaction evidence="11">
        <text>L-seryl-[protein] + ATP = O-phospho-L-seryl-[protein] + ADP + H(+)</text>
        <dbReference type="Rhea" id="RHEA:17989"/>
        <dbReference type="Rhea" id="RHEA-COMP:9863"/>
        <dbReference type="Rhea" id="RHEA-COMP:11604"/>
        <dbReference type="ChEBI" id="CHEBI:15378"/>
        <dbReference type="ChEBI" id="CHEBI:29999"/>
        <dbReference type="ChEBI" id="CHEBI:30616"/>
        <dbReference type="ChEBI" id="CHEBI:83421"/>
        <dbReference type="ChEBI" id="CHEBI:456216"/>
        <dbReference type="EC" id="2.7.11.1"/>
    </reaction>
</comment>
<evidence type="ECO:0000256" key="7">
    <source>
        <dbReference type="ARBA" id="ARBA00022840"/>
    </source>
</evidence>
<dbReference type="InterPro" id="IPR051824">
    <property type="entry name" value="LRR_Rcpt-Like_S/T_Kinase"/>
</dbReference>
<keyword evidence="6" id="KW-0547">Nucleotide-binding</keyword>
<keyword evidence="4" id="KW-0808">Transferase</keyword>
<sequence length="423" mass="47953">MNNRRIQASGLEGPIPSNITLLRTLTDFYLMRNMLSGRVPDWMLMVRQAIDLSYNKFNESSGDSCQIRKTNLFASLSTDNIFYLTRNMLSGRVPDWMLMVGQAMRISDLNGPDTLCPTFRNTTYFKNLILRSCNLIGNLPEYLSPSLKVLDLSFNKLNGSIPDSYLNIQYTDYIFITVSDYTSLYINCGGEGLVSFDDKLYEDDADQGGPARFLRTDRRWGFSNTGHFLDNNNRDSYIERSAPGVLVNSSKLYKSARISALSLTYYGLCLNHGSYNVNLHFAEIRFTDDGTYSSLVIKSKAPTGFVNIVSVTSPVESKQRFIYFSTRMLTSSNVLRGEHRSKNGPDRDRFGPKRQTEDRTEMVRSGPGRSSVRSGPTRHNLWVFYKTGPDQTDRTEDRIGPKPQTEDRTEIIQFCPVGPVRSG</sequence>
<keyword evidence="5" id="KW-0732">Signal</keyword>
<dbReference type="EMBL" id="BKCJ010000413">
    <property type="protein sequence ID" value="GEU32959.1"/>
    <property type="molecule type" value="Genomic_DNA"/>
</dbReference>
<evidence type="ECO:0000256" key="8">
    <source>
        <dbReference type="ARBA" id="ARBA00023170"/>
    </source>
</evidence>
<keyword evidence="8 14" id="KW-0675">Receptor</keyword>
<dbReference type="InterPro" id="IPR021720">
    <property type="entry name" value="Malectin_dom"/>
</dbReference>
<dbReference type="GO" id="GO:0004674">
    <property type="term" value="F:protein serine/threonine kinase activity"/>
    <property type="evidence" value="ECO:0007669"/>
    <property type="project" value="UniProtKB-EC"/>
</dbReference>
<evidence type="ECO:0000256" key="11">
    <source>
        <dbReference type="ARBA" id="ARBA00048679"/>
    </source>
</evidence>
<dbReference type="PANTHER" id="PTHR48006:SF81">
    <property type="entry name" value="PROTEIN KINASE DOMAIN-CONTAINING PROTEIN"/>
    <property type="match status" value="1"/>
</dbReference>
<dbReference type="GO" id="GO:0005524">
    <property type="term" value="F:ATP binding"/>
    <property type="evidence" value="ECO:0007669"/>
    <property type="project" value="UniProtKB-KW"/>
</dbReference>
<organism evidence="14">
    <name type="scientific">Tanacetum cinerariifolium</name>
    <name type="common">Dalmatian daisy</name>
    <name type="synonym">Chrysanthemum cinerariifolium</name>
    <dbReference type="NCBI Taxonomy" id="118510"/>
    <lineage>
        <taxon>Eukaryota</taxon>
        <taxon>Viridiplantae</taxon>
        <taxon>Streptophyta</taxon>
        <taxon>Embryophyta</taxon>
        <taxon>Tracheophyta</taxon>
        <taxon>Spermatophyta</taxon>
        <taxon>Magnoliopsida</taxon>
        <taxon>eudicotyledons</taxon>
        <taxon>Gunneridae</taxon>
        <taxon>Pentapetalae</taxon>
        <taxon>asterids</taxon>
        <taxon>campanulids</taxon>
        <taxon>Asterales</taxon>
        <taxon>Asteraceae</taxon>
        <taxon>Asteroideae</taxon>
        <taxon>Anthemideae</taxon>
        <taxon>Anthemidinae</taxon>
        <taxon>Tanacetum</taxon>
    </lineage>
</organism>
<dbReference type="EC" id="2.7.11.1" evidence="2"/>
<keyword evidence="7" id="KW-0067">ATP-binding</keyword>
<dbReference type="PANTHER" id="PTHR48006">
    <property type="entry name" value="LEUCINE-RICH REPEAT-CONTAINING PROTEIN DDB_G0281931-RELATED"/>
    <property type="match status" value="1"/>
</dbReference>
<dbReference type="Gene3D" id="3.80.10.10">
    <property type="entry name" value="Ribonuclease Inhibitor"/>
    <property type="match status" value="1"/>
</dbReference>
<evidence type="ECO:0000256" key="1">
    <source>
        <dbReference type="ARBA" id="ARBA00004479"/>
    </source>
</evidence>
<evidence type="ECO:0000256" key="12">
    <source>
        <dbReference type="SAM" id="MobiDB-lite"/>
    </source>
</evidence>
<dbReference type="InterPro" id="IPR032675">
    <property type="entry name" value="LRR_dom_sf"/>
</dbReference>
<comment type="subcellular location">
    <subcellularLocation>
        <location evidence="1">Membrane</location>
        <topology evidence="1">Single-pass type I membrane protein</topology>
    </subcellularLocation>
</comment>
<feature type="compositionally biased region" description="Basic and acidic residues" evidence="12">
    <location>
        <begin position="391"/>
        <end position="408"/>
    </location>
</feature>
<evidence type="ECO:0000256" key="3">
    <source>
        <dbReference type="ARBA" id="ARBA00022553"/>
    </source>
</evidence>
<comment type="catalytic activity">
    <reaction evidence="10">
        <text>L-threonyl-[protein] + ATP = O-phospho-L-threonyl-[protein] + ADP + H(+)</text>
        <dbReference type="Rhea" id="RHEA:46608"/>
        <dbReference type="Rhea" id="RHEA-COMP:11060"/>
        <dbReference type="Rhea" id="RHEA-COMP:11605"/>
        <dbReference type="ChEBI" id="CHEBI:15378"/>
        <dbReference type="ChEBI" id="CHEBI:30013"/>
        <dbReference type="ChEBI" id="CHEBI:30616"/>
        <dbReference type="ChEBI" id="CHEBI:61977"/>
        <dbReference type="ChEBI" id="CHEBI:456216"/>
        <dbReference type="EC" id="2.7.11.1"/>
    </reaction>
</comment>
<keyword evidence="9" id="KW-0325">Glycoprotein</keyword>
<dbReference type="AlphaFoldDB" id="A0A6L2J7U1"/>
<evidence type="ECO:0000256" key="10">
    <source>
        <dbReference type="ARBA" id="ARBA00047899"/>
    </source>
</evidence>
<accession>A0A6L2J7U1</accession>
<evidence type="ECO:0000313" key="14">
    <source>
        <dbReference type="EMBL" id="GEU32959.1"/>
    </source>
</evidence>
<name>A0A6L2J7U1_TANCI</name>
<dbReference type="Pfam" id="PF11721">
    <property type="entry name" value="Malectin"/>
    <property type="match status" value="1"/>
</dbReference>
<keyword evidence="14" id="KW-0418">Kinase</keyword>
<gene>
    <name evidence="14" type="ORF">Tci_004937</name>
</gene>
<dbReference type="GO" id="GO:0016020">
    <property type="term" value="C:membrane"/>
    <property type="evidence" value="ECO:0007669"/>
    <property type="project" value="UniProtKB-SubCell"/>
</dbReference>
<evidence type="ECO:0000259" key="13">
    <source>
        <dbReference type="Pfam" id="PF11721"/>
    </source>
</evidence>
<dbReference type="Gene3D" id="2.60.120.430">
    <property type="entry name" value="Galactose-binding lectin"/>
    <property type="match status" value="1"/>
</dbReference>
<dbReference type="InterPro" id="IPR001611">
    <property type="entry name" value="Leu-rich_rpt"/>
</dbReference>
<evidence type="ECO:0000256" key="5">
    <source>
        <dbReference type="ARBA" id="ARBA00022729"/>
    </source>
</evidence>
<dbReference type="Pfam" id="PF00560">
    <property type="entry name" value="LRR_1"/>
    <property type="match status" value="1"/>
</dbReference>
<evidence type="ECO:0000256" key="4">
    <source>
        <dbReference type="ARBA" id="ARBA00022679"/>
    </source>
</evidence>
<feature type="compositionally biased region" description="Low complexity" evidence="12">
    <location>
        <begin position="363"/>
        <end position="375"/>
    </location>
</feature>
<evidence type="ECO:0000256" key="9">
    <source>
        <dbReference type="ARBA" id="ARBA00023180"/>
    </source>
</evidence>